<organism evidence="3 4">
    <name type="scientific">Clostridium thermobutyricum DSM 4928</name>
    <dbReference type="NCBI Taxonomy" id="1121339"/>
    <lineage>
        <taxon>Bacteria</taxon>
        <taxon>Bacillati</taxon>
        <taxon>Bacillota</taxon>
        <taxon>Clostridia</taxon>
        <taxon>Eubacteriales</taxon>
        <taxon>Clostridiaceae</taxon>
        <taxon>Clostridium</taxon>
    </lineage>
</organism>
<keyword evidence="3" id="KW-0378">Hydrolase</keyword>
<dbReference type="EC" id="3.4.24.-" evidence="3"/>
<dbReference type="InterPro" id="IPR016047">
    <property type="entry name" value="M23ase_b-sheet_dom"/>
</dbReference>
<dbReference type="InterPro" id="IPR050570">
    <property type="entry name" value="Cell_wall_metabolism_enzyme"/>
</dbReference>
<dbReference type="CDD" id="cd12797">
    <property type="entry name" value="M23_peptidase"/>
    <property type="match status" value="1"/>
</dbReference>
<dbReference type="AlphaFoldDB" id="A0A1V4SLE8"/>
<evidence type="ECO:0000259" key="2">
    <source>
        <dbReference type="Pfam" id="PF01551"/>
    </source>
</evidence>
<dbReference type="GO" id="GO:0004222">
    <property type="term" value="F:metalloendopeptidase activity"/>
    <property type="evidence" value="ECO:0007669"/>
    <property type="project" value="TreeGrafter"/>
</dbReference>
<dbReference type="Proteomes" id="UP000191448">
    <property type="component" value="Unassembled WGS sequence"/>
</dbReference>
<dbReference type="Gene3D" id="2.70.70.10">
    <property type="entry name" value="Glucose Permease (Domain IIA)"/>
    <property type="match status" value="1"/>
</dbReference>
<protein>
    <submittedName>
        <fullName evidence="3">Murein DD-endopeptidase MepM</fullName>
        <ecNumber evidence="3">3.4.24.-</ecNumber>
    </submittedName>
</protein>
<gene>
    <name evidence="3" type="primary">mepM_3</name>
    <name evidence="3" type="ORF">CLTHE_32330</name>
</gene>
<evidence type="ECO:0000313" key="4">
    <source>
        <dbReference type="Proteomes" id="UP000191448"/>
    </source>
</evidence>
<evidence type="ECO:0000313" key="3">
    <source>
        <dbReference type="EMBL" id="OPX44709.1"/>
    </source>
</evidence>
<keyword evidence="1" id="KW-0732">Signal</keyword>
<accession>A0A1V4SLE8</accession>
<reference evidence="3 4" key="1">
    <citation type="submission" date="2016-02" db="EMBL/GenBank/DDBJ databases">
        <title>Genome sequence of Clostridium thermobutyricum DSM 4928.</title>
        <authorList>
            <person name="Poehlein A."/>
            <person name="Daniel R."/>
        </authorList>
    </citation>
    <scope>NUCLEOTIDE SEQUENCE [LARGE SCALE GENOMIC DNA]</scope>
    <source>
        <strain evidence="3 4">DSM 4928</strain>
    </source>
</reference>
<dbReference type="RefSeq" id="WP_080024286.1">
    <property type="nucleotide sequence ID" value="NZ_LTAY01000111.1"/>
</dbReference>
<dbReference type="EMBL" id="LTAY01000111">
    <property type="protein sequence ID" value="OPX44709.1"/>
    <property type="molecule type" value="Genomic_DNA"/>
</dbReference>
<dbReference type="PANTHER" id="PTHR21666">
    <property type="entry name" value="PEPTIDASE-RELATED"/>
    <property type="match status" value="1"/>
</dbReference>
<dbReference type="PANTHER" id="PTHR21666:SF289">
    <property type="entry name" value="L-ALA--D-GLU ENDOPEPTIDASE"/>
    <property type="match status" value="1"/>
</dbReference>
<sequence>MYSRNFKNNIIKFAIITAILIGSSAYLNSFINESIAVNAINNYDRKINVESANKSQGEVKTVNGKTLMFFHPTCGGVVTSGFGERWGKFHKGIDIGKSLGDDVLSCLDGTVKSKFYEKDGYGNIIIIDHGNGLESRYAHLNGFNVNVGDKVEGGSKIATVGNTGRSTGPHLHFEMRINDKPINPQNYIGE</sequence>
<comment type="caution">
    <text evidence="3">The sequence shown here is derived from an EMBL/GenBank/DDBJ whole genome shotgun (WGS) entry which is preliminary data.</text>
</comment>
<dbReference type="OrthoDB" id="9809488at2"/>
<dbReference type="InterPro" id="IPR011055">
    <property type="entry name" value="Dup_hybrid_motif"/>
</dbReference>
<name>A0A1V4SLE8_9CLOT</name>
<dbReference type="Pfam" id="PF01551">
    <property type="entry name" value="Peptidase_M23"/>
    <property type="match status" value="1"/>
</dbReference>
<dbReference type="SUPFAM" id="SSF51261">
    <property type="entry name" value="Duplicated hybrid motif"/>
    <property type="match status" value="1"/>
</dbReference>
<evidence type="ECO:0000256" key="1">
    <source>
        <dbReference type="ARBA" id="ARBA00022729"/>
    </source>
</evidence>
<proteinExistence type="predicted"/>
<feature type="domain" description="M23ase beta-sheet core" evidence="2">
    <location>
        <begin position="88"/>
        <end position="184"/>
    </location>
</feature>